<protein>
    <recommendedName>
        <fullName evidence="2">SPFH domain-containing protein</fullName>
    </recommendedName>
</protein>
<gene>
    <name evidence="3" type="ORF">Tsubulata_035813</name>
</gene>
<feature type="domain" description="SPFH" evidence="2">
    <location>
        <begin position="66"/>
        <end position="163"/>
    </location>
</feature>
<evidence type="ECO:0000313" key="3">
    <source>
        <dbReference type="EMBL" id="KAJ4850755.1"/>
    </source>
</evidence>
<dbReference type="InterPro" id="IPR033880">
    <property type="entry name" value="SPFH_YdjI"/>
</dbReference>
<reference evidence="3" key="1">
    <citation type="submission" date="2022-02" db="EMBL/GenBank/DDBJ databases">
        <authorList>
            <person name="Henning P.M."/>
            <person name="McCubbin A.G."/>
            <person name="Shore J.S."/>
        </authorList>
    </citation>
    <scope>NUCLEOTIDE SEQUENCE</scope>
    <source>
        <strain evidence="3">F60SS</strain>
        <tissue evidence="3">Leaves</tissue>
    </source>
</reference>
<dbReference type="EMBL" id="JAKUCV010000229">
    <property type="protein sequence ID" value="KAJ4850755.1"/>
    <property type="molecule type" value="Genomic_DNA"/>
</dbReference>
<name>A0A9Q0JS29_9ROSI</name>
<dbReference type="AlphaFoldDB" id="A0A9Q0JS29"/>
<organism evidence="3 4">
    <name type="scientific">Turnera subulata</name>
    <dbReference type="NCBI Taxonomy" id="218843"/>
    <lineage>
        <taxon>Eukaryota</taxon>
        <taxon>Viridiplantae</taxon>
        <taxon>Streptophyta</taxon>
        <taxon>Embryophyta</taxon>
        <taxon>Tracheophyta</taxon>
        <taxon>Spermatophyta</taxon>
        <taxon>Magnoliopsida</taxon>
        <taxon>eudicotyledons</taxon>
        <taxon>Gunneridae</taxon>
        <taxon>Pentapetalae</taxon>
        <taxon>rosids</taxon>
        <taxon>fabids</taxon>
        <taxon>Malpighiales</taxon>
        <taxon>Passifloraceae</taxon>
        <taxon>Turnera</taxon>
    </lineage>
</organism>
<dbReference type="Proteomes" id="UP001141552">
    <property type="component" value="Unassembled WGS sequence"/>
</dbReference>
<dbReference type="Pfam" id="PF13421">
    <property type="entry name" value="Band_7_1"/>
    <property type="match status" value="1"/>
</dbReference>
<evidence type="ECO:0000259" key="2">
    <source>
        <dbReference type="Pfam" id="PF13421"/>
    </source>
</evidence>
<sequence length="360" mass="40734">MSNNLSDSYTSCIKKSEKFSAYNATFEPECQCSEPFAFEDHTFHKKGDYAANTGNDLLLGIWQILKHQAKWLTKKIGSLDNVDKLAKEISESLKGYIKDAIKSAVSESLKDGISQPQGNYEQLSQSVKDAVTHASKEIGDQNTEMLNKLSGIKEEIERALKDQNLDDKFGHTEKVIRDCIADMEIKLSKLQKLGRDILEEVSDSSGKTDMEKLVLENNKILKSLEGGNVGYPQGDIASLIGKVQIPGLEQLVKSEDVDFKTLVRRVDLKQEKIIEKLEQQEKLLKNFDIKEMQVLVNNEKREIEEILKEISEKLDRATIDQPIAEELAKAKEYLNKLSQSISEQKKRKLGKTENLSAWKL</sequence>
<comment type="caution">
    <text evidence="3">The sequence shown here is derived from an EMBL/GenBank/DDBJ whole genome shotgun (WGS) entry which is preliminary data.</text>
</comment>
<keyword evidence="4" id="KW-1185">Reference proteome</keyword>
<proteinExistence type="predicted"/>
<feature type="coiled-coil region" evidence="1">
    <location>
        <begin position="289"/>
        <end position="347"/>
    </location>
</feature>
<evidence type="ECO:0000256" key="1">
    <source>
        <dbReference type="SAM" id="Coils"/>
    </source>
</evidence>
<keyword evidence="1" id="KW-0175">Coiled coil</keyword>
<evidence type="ECO:0000313" key="4">
    <source>
        <dbReference type="Proteomes" id="UP001141552"/>
    </source>
</evidence>
<reference evidence="3" key="2">
    <citation type="journal article" date="2023" name="Plants (Basel)">
        <title>Annotation of the Turnera subulata (Passifloraceae) Draft Genome Reveals the S-Locus Evolved after the Divergence of Turneroideae from Passifloroideae in a Stepwise Manner.</title>
        <authorList>
            <person name="Henning P.M."/>
            <person name="Roalson E.H."/>
            <person name="Mir W."/>
            <person name="McCubbin A.G."/>
            <person name="Shore J.S."/>
        </authorList>
    </citation>
    <scope>NUCLEOTIDE SEQUENCE</scope>
    <source>
        <strain evidence="3">F60SS</strain>
    </source>
</reference>
<accession>A0A9Q0JS29</accession>